<dbReference type="Pfam" id="PF01370">
    <property type="entry name" value="Epimerase"/>
    <property type="match status" value="1"/>
</dbReference>
<dbReference type="EMBL" id="HG739103">
    <property type="protein sequence ID" value="CDP05813.1"/>
    <property type="molecule type" value="Genomic_DNA"/>
</dbReference>
<dbReference type="EC" id="1.1.1.219" evidence="8"/>
<dbReference type="SUPFAM" id="SSF51735">
    <property type="entry name" value="NAD(P)-binding Rossmann-fold domains"/>
    <property type="match status" value="1"/>
</dbReference>
<evidence type="ECO:0000256" key="1">
    <source>
        <dbReference type="ARBA" id="ARBA00004935"/>
    </source>
</evidence>
<evidence type="ECO:0000259" key="14">
    <source>
        <dbReference type="Pfam" id="PF01370"/>
    </source>
</evidence>
<evidence type="ECO:0000256" key="11">
    <source>
        <dbReference type="ARBA" id="ARBA00042831"/>
    </source>
</evidence>
<keyword evidence="4" id="KW-0284">Flavonoid biosynthesis</keyword>
<dbReference type="PANTHER" id="PTHR10366">
    <property type="entry name" value="NAD DEPENDENT EPIMERASE/DEHYDRATASE"/>
    <property type="match status" value="1"/>
</dbReference>
<gene>
    <name evidence="15" type="ORF">GSCOC_T00021104001</name>
</gene>
<evidence type="ECO:0000256" key="8">
    <source>
        <dbReference type="ARBA" id="ARBA00039057"/>
    </source>
</evidence>
<comment type="similarity">
    <text evidence="5">Belongs to the NAD(P)-dependent epimerase/dehydratase family. Dihydroflavonol-4-reductase subfamily.</text>
</comment>
<dbReference type="Gene3D" id="3.40.50.720">
    <property type="entry name" value="NAD(P)-binding Rossmann-like Domain"/>
    <property type="match status" value="1"/>
</dbReference>
<evidence type="ECO:0000313" key="15">
    <source>
        <dbReference type="EMBL" id="CDP05813.1"/>
    </source>
</evidence>
<keyword evidence="3" id="KW-0560">Oxidoreductase</keyword>
<evidence type="ECO:0000256" key="3">
    <source>
        <dbReference type="ARBA" id="ARBA00023002"/>
    </source>
</evidence>
<dbReference type="PhylomeDB" id="A0A068UDV7"/>
<evidence type="ECO:0000256" key="7">
    <source>
        <dbReference type="ARBA" id="ARBA00039055"/>
    </source>
</evidence>
<dbReference type="Proteomes" id="UP000295252">
    <property type="component" value="Chromosome VII"/>
</dbReference>
<evidence type="ECO:0000256" key="5">
    <source>
        <dbReference type="ARBA" id="ARBA00023445"/>
    </source>
</evidence>
<comment type="pathway">
    <text evidence="1">Pigment biosynthesis; anthocyanin biosynthesis.</text>
</comment>
<dbReference type="PANTHER" id="PTHR10366:SF628">
    <property type="entry name" value="NAD(P)-BINDING ROSSMANN-FOLD SUPERFAMILY PROTEIN"/>
    <property type="match status" value="1"/>
</dbReference>
<dbReference type="InterPro" id="IPR001509">
    <property type="entry name" value="Epimerase_deHydtase"/>
</dbReference>
<name>A0A068UDV7_COFCA</name>
<organism evidence="15 16">
    <name type="scientific">Coffea canephora</name>
    <name type="common">Robusta coffee</name>
    <dbReference type="NCBI Taxonomy" id="49390"/>
    <lineage>
        <taxon>Eukaryota</taxon>
        <taxon>Viridiplantae</taxon>
        <taxon>Streptophyta</taxon>
        <taxon>Embryophyta</taxon>
        <taxon>Tracheophyta</taxon>
        <taxon>Spermatophyta</taxon>
        <taxon>Magnoliopsida</taxon>
        <taxon>eudicotyledons</taxon>
        <taxon>Gunneridae</taxon>
        <taxon>Pentapetalae</taxon>
        <taxon>asterids</taxon>
        <taxon>lamiids</taxon>
        <taxon>Gentianales</taxon>
        <taxon>Rubiaceae</taxon>
        <taxon>Ixoroideae</taxon>
        <taxon>Gardenieae complex</taxon>
        <taxon>Bertiereae - Coffeeae clade</taxon>
        <taxon>Coffeeae</taxon>
        <taxon>Coffea</taxon>
    </lineage>
</organism>
<evidence type="ECO:0000256" key="10">
    <source>
        <dbReference type="ARBA" id="ARBA00042087"/>
    </source>
</evidence>
<dbReference type="InterPro" id="IPR050425">
    <property type="entry name" value="NAD(P)_dehydrat-like"/>
</dbReference>
<evidence type="ECO:0000256" key="13">
    <source>
        <dbReference type="ARBA" id="ARBA00049132"/>
    </source>
</evidence>
<comment type="function">
    <text evidence="6">Bifunctional enzyme involved in flavonoid metabolism.</text>
</comment>
<dbReference type="FunFam" id="3.40.50.720:FF:000085">
    <property type="entry name" value="Dihydroflavonol reductase"/>
    <property type="match status" value="1"/>
</dbReference>
<dbReference type="InterPro" id="IPR036291">
    <property type="entry name" value="NAD(P)-bd_dom_sf"/>
</dbReference>
<dbReference type="FunCoup" id="A0A068UDV7">
    <property type="interactions" value="53"/>
</dbReference>
<dbReference type="GO" id="GO:0047890">
    <property type="term" value="F:flavanone 4-reductase activity"/>
    <property type="evidence" value="ECO:0007669"/>
    <property type="project" value="UniProtKB-EC"/>
</dbReference>
<evidence type="ECO:0000313" key="16">
    <source>
        <dbReference type="Proteomes" id="UP000295252"/>
    </source>
</evidence>
<dbReference type="STRING" id="49390.A0A068UDV7"/>
<dbReference type="OMA" id="AHIQDVC"/>
<evidence type="ECO:0000256" key="2">
    <source>
        <dbReference type="ARBA" id="ARBA00022857"/>
    </source>
</evidence>
<evidence type="ECO:0000256" key="12">
    <source>
        <dbReference type="ARBA" id="ARBA00048870"/>
    </source>
</evidence>
<proteinExistence type="inferred from homology"/>
<comment type="catalytic activity">
    <reaction evidence="13">
        <text>a (2R,3S,4S)-leucoanthocyanidin + NADP(+) = a (2R,3R)-dihydroflavonol + NADPH + H(+)</text>
        <dbReference type="Rhea" id="RHEA:54444"/>
        <dbReference type="ChEBI" id="CHEBI:15378"/>
        <dbReference type="ChEBI" id="CHEBI:57783"/>
        <dbReference type="ChEBI" id="CHEBI:58349"/>
        <dbReference type="ChEBI" id="CHEBI:138176"/>
        <dbReference type="ChEBI" id="CHEBI:138188"/>
        <dbReference type="EC" id="1.1.1.219"/>
    </reaction>
</comment>
<dbReference type="AlphaFoldDB" id="A0A068UDV7"/>
<evidence type="ECO:0000256" key="4">
    <source>
        <dbReference type="ARBA" id="ARBA00023241"/>
    </source>
</evidence>
<keyword evidence="2" id="KW-0521">NADP</keyword>
<keyword evidence="16" id="KW-1185">Reference proteome</keyword>
<protein>
    <recommendedName>
        <fullName evidence="9">Dihydroflavonol 4-reductase</fullName>
        <ecNumber evidence="8">1.1.1.219</ecNumber>
        <ecNumber evidence="7">1.1.1.234</ecNumber>
    </recommendedName>
    <alternativeName>
        <fullName evidence="11">Dihydrokaempferol 4-reductase</fullName>
    </alternativeName>
    <alternativeName>
        <fullName evidence="10">Flavanone 4-reductase</fullName>
    </alternativeName>
</protein>
<reference evidence="16" key="1">
    <citation type="journal article" date="2014" name="Science">
        <title>The coffee genome provides insight into the convergent evolution of caffeine biosynthesis.</title>
        <authorList>
            <person name="Denoeud F."/>
            <person name="Carretero-Paulet L."/>
            <person name="Dereeper A."/>
            <person name="Droc G."/>
            <person name="Guyot R."/>
            <person name="Pietrella M."/>
            <person name="Zheng C."/>
            <person name="Alberti A."/>
            <person name="Anthony F."/>
            <person name="Aprea G."/>
            <person name="Aury J.M."/>
            <person name="Bento P."/>
            <person name="Bernard M."/>
            <person name="Bocs S."/>
            <person name="Campa C."/>
            <person name="Cenci A."/>
            <person name="Combes M.C."/>
            <person name="Crouzillat D."/>
            <person name="Da Silva C."/>
            <person name="Daddiego L."/>
            <person name="De Bellis F."/>
            <person name="Dussert S."/>
            <person name="Garsmeur O."/>
            <person name="Gayraud T."/>
            <person name="Guignon V."/>
            <person name="Jahn K."/>
            <person name="Jamilloux V."/>
            <person name="Joet T."/>
            <person name="Labadie K."/>
            <person name="Lan T."/>
            <person name="Leclercq J."/>
            <person name="Lepelley M."/>
            <person name="Leroy T."/>
            <person name="Li L.T."/>
            <person name="Librado P."/>
            <person name="Lopez L."/>
            <person name="Munoz A."/>
            <person name="Noel B."/>
            <person name="Pallavicini A."/>
            <person name="Perrotta G."/>
            <person name="Poncet V."/>
            <person name="Pot D."/>
            <person name="Priyono X."/>
            <person name="Rigoreau M."/>
            <person name="Rouard M."/>
            <person name="Rozas J."/>
            <person name="Tranchant-Dubreuil C."/>
            <person name="VanBuren R."/>
            <person name="Zhang Q."/>
            <person name="Andrade A.C."/>
            <person name="Argout X."/>
            <person name="Bertrand B."/>
            <person name="de Kochko A."/>
            <person name="Graziosi G."/>
            <person name="Henry R.J."/>
            <person name="Jayarama X."/>
            <person name="Ming R."/>
            <person name="Nagai C."/>
            <person name="Rounsley S."/>
            <person name="Sankoff D."/>
            <person name="Giuliano G."/>
            <person name="Albert V.A."/>
            <person name="Wincker P."/>
            <person name="Lashermes P."/>
        </authorList>
    </citation>
    <scope>NUCLEOTIDE SEQUENCE [LARGE SCALE GENOMIC DNA]</scope>
    <source>
        <strain evidence="16">cv. DH200-94</strain>
    </source>
</reference>
<sequence>MEDIAAREEGRSQEESPVTYCVTGASGYIGSWLVKSLLQRGYRVHATVRSPEKSLNLLKEWDGGERLRIFKADLQEDGSFDAAVRGCSGLFHVAASMQFEVPVEENVDSYVQTNVIEPAIKGTLNVLKACSRTNSVRRVVFTSSISTMTAKDSLENWRDLVDESCKVPINRVWKHKPTGWVYALTKILTEEAAFQFAHENGIDLRSVITATVAGPFLASTVPTSLRVLLSPITGDPQLLPILVGVNSRMGSIALVHIEDICNAHIFVMEDARAEGRYMCCSRSCGMAELVDYLMEEYPCSNLQRLVKAKNESIPAEISSKKLTDLGFNFKYDVQDIIQQAVEKCIACGFLPGLLN</sequence>
<dbReference type="GO" id="GO:0009813">
    <property type="term" value="P:flavonoid biosynthetic process"/>
    <property type="evidence" value="ECO:0007669"/>
    <property type="project" value="UniProtKB-KW"/>
</dbReference>
<dbReference type="GO" id="GO:0045552">
    <property type="term" value="F:dihydroflavanol 4-reductase activity"/>
    <property type="evidence" value="ECO:0007669"/>
    <property type="project" value="UniProtKB-EC"/>
</dbReference>
<dbReference type="InParanoid" id="A0A068UDV7"/>
<feature type="domain" description="NAD-dependent epimerase/dehydratase" evidence="14">
    <location>
        <begin position="21"/>
        <end position="273"/>
    </location>
</feature>
<dbReference type="CDD" id="cd08958">
    <property type="entry name" value="FR_SDR_e"/>
    <property type="match status" value="1"/>
</dbReference>
<dbReference type="EC" id="1.1.1.234" evidence="7"/>
<dbReference type="OrthoDB" id="2735536at2759"/>
<accession>A0A068UDV7</accession>
<evidence type="ECO:0000256" key="9">
    <source>
        <dbReference type="ARBA" id="ARBA00039963"/>
    </source>
</evidence>
<evidence type="ECO:0000256" key="6">
    <source>
        <dbReference type="ARBA" id="ARBA00037100"/>
    </source>
</evidence>
<dbReference type="Gramene" id="CDP05813">
    <property type="protein sequence ID" value="CDP05813"/>
    <property type="gene ID" value="GSCOC_T00021104001"/>
</dbReference>
<comment type="catalytic activity">
    <reaction evidence="12">
        <text>(2S)-flavan-4-ol + NADP(+) = (2S)-flavanone + NADPH + H(+)</text>
        <dbReference type="Rhea" id="RHEA:11228"/>
        <dbReference type="ChEBI" id="CHEBI:15378"/>
        <dbReference type="ChEBI" id="CHEBI:15605"/>
        <dbReference type="ChEBI" id="CHEBI:15606"/>
        <dbReference type="ChEBI" id="CHEBI:57783"/>
        <dbReference type="ChEBI" id="CHEBI:58349"/>
        <dbReference type="EC" id="1.1.1.234"/>
    </reaction>
</comment>